<evidence type="ECO:0000313" key="11">
    <source>
        <dbReference type="Proteomes" id="UP000019249"/>
    </source>
</evidence>
<dbReference type="Gene3D" id="3.20.20.70">
    <property type="entry name" value="Aldolase class I"/>
    <property type="match status" value="1"/>
</dbReference>
<evidence type="ECO:0000256" key="2">
    <source>
        <dbReference type="ARBA" id="ARBA00004696"/>
    </source>
</evidence>
<reference evidence="10 11" key="1">
    <citation type="journal article" date="2014" name="Int. J. Syst. Evol. Microbiol.">
        <title>Listeria floridensis sp. nov., Listeria aquatica sp. nov., Listeria cornellensis sp. nov., Listeria riparia sp. nov. and Listeria grandensis sp. nov., from agricultural and natural environments.</title>
        <authorList>
            <person name="den Bakker H.C."/>
            <person name="Warchocki S."/>
            <person name="Wright E.M."/>
            <person name="Allred A.F."/>
            <person name="Ahlstrom C."/>
            <person name="Manuel C.S."/>
            <person name="Stasiewicz M.J."/>
            <person name="Burrell A."/>
            <person name="Roof S."/>
            <person name="Strawn L."/>
            <person name="Fortes E.D."/>
            <person name="Nightingale K.K."/>
            <person name="Kephart D."/>
            <person name="Wiedmann M."/>
        </authorList>
    </citation>
    <scope>NUCLEOTIDE SEQUENCE [LARGE SCALE GENOMIC DNA]</scope>
    <source>
        <strain evidence="10 11">FSL S10-1187</strain>
    </source>
</reference>
<evidence type="ECO:0000313" key="10">
    <source>
        <dbReference type="EMBL" id="EUJ32842.1"/>
    </source>
</evidence>
<keyword evidence="8 10" id="KW-0456">Lyase</keyword>
<dbReference type="Pfam" id="PF00218">
    <property type="entry name" value="IGPS"/>
    <property type="match status" value="1"/>
</dbReference>
<organism evidence="10 11">
    <name type="scientific">Listeria floridensis FSL S10-1187</name>
    <dbReference type="NCBI Taxonomy" id="1265817"/>
    <lineage>
        <taxon>Bacteria</taxon>
        <taxon>Bacillati</taxon>
        <taxon>Bacillota</taxon>
        <taxon>Bacilli</taxon>
        <taxon>Bacillales</taxon>
        <taxon>Listeriaceae</taxon>
        <taxon>Listeria</taxon>
    </lineage>
</organism>
<comment type="caution">
    <text evidence="10">The sequence shown here is derived from an EMBL/GenBank/DDBJ whole genome shotgun (WGS) entry which is preliminary data.</text>
</comment>
<proteinExistence type="predicted"/>
<gene>
    <name evidence="10" type="primary">trpC</name>
    <name evidence="10" type="ORF">MFLO_06124</name>
</gene>
<dbReference type="InterPro" id="IPR013798">
    <property type="entry name" value="Indole-3-glycerol_P_synth_dom"/>
</dbReference>
<dbReference type="CDD" id="cd00331">
    <property type="entry name" value="IGPS"/>
    <property type="match status" value="1"/>
</dbReference>
<comment type="catalytic activity">
    <reaction evidence="1">
        <text>1-(2-carboxyphenylamino)-1-deoxy-D-ribulose 5-phosphate + H(+) = (1S,2R)-1-C-(indol-3-yl)glycerol 3-phosphate + CO2 + H2O</text>
        <dbReference type="Rhea" id="RHEA:23476"/>
        <dbReference type="ChEBI" id="CHEBI:15377"/>
        <dbReference type="ChEBI" id="CHEBI:15378"/>
        <dbReference type="ChEBI" id="CHEBI:16526"/>
        <dbReference type="ChEBI" id="CHEBI:58613"/>
        <dbReference type="ChEBI" id="CHEBI:58866"/>
        <dbReference type="EC" id="4.1.1.48"/>
    </reaction>
</comment>
<comment type="pathway">
    <text evidence="2">Amino-acid biosynthesis; L-tryptophan biosynthesis; L-tryptophan from chorismate: step 4/5.</text>
</comment>
<dbReference type="PANTHER" id="PTHR22854">
    <property type="entry name" value="TRYPTOPHAN BIOSYNTHESIS PROTEIN"/>
    <property type="match status" value="1"/>
</dbReference>
<evidence type="ECO:0000256" key="6">
    <source>
        <dbReference type="ARBA" id="ARBA00022822"/>
    </source>
</evidence>
<dbReference type="InterPro" id="IPR001468">
    <property type="entry name" value="Indole-3-GlycerolPSynthase_CS"/>
</dbReference>
<evidence type="ECO:0000256" key="7">
    <source>
        <dbReference type="ARBA" id="ARBA00023141"/>
    </source>
</evidence>
<evidence type="ECO:0000256" key="3">
    <source>
        <dbReference type="ARBA" id="ARBA00012362"/>
    </source>
</evidence>
<accession>A0ABP3B1D9</accession>
<dbReference type="PANTHER" id="PTHR22854:SF2">
    <property type="entry name" value="INDOLE-3-GLYCEROL-PHOSPHATE SYNTHASE"/>
    <property type="match status" value="1"/>
</dbReference>
<dbReference type="EMBL" id="AODF01000009">
    <property type="protein sequence ID" value="EUJ32842.1"/>
    <property type="molecule type" value="Genomic_DNA"/>
</dbReference>
<evidence type="ECO:0000259" key="9">
    <source>
        <dbReference type="Pfam" id="PF00218"/>
    </source>
</evidence>
<evidence type="ECO:0000256" key="8">
    <source>
        <dbReference type="ARBA" id="ARBA00023239"/>
    </source>
</evidence>
<dbReference type="GO" id="GO:0004425">
    <property type="term" value="F:indole-3-glycerol-phosphate synthase activity"/>
    <property type="evidence" value="ECO:0007669"/>
    <property type="project" value="UniProtKB-EC"/>
</dbReference>
<evidence type="ECO:0000256" key="4">
    <source>
        <dbReference type="ARBA" id="ARBA00022605"/>
    </source>
</evidence>
<keyword evidence="11" id="KW-1185">Reference proteome</keyword>
<dbReference type="SUPFAM" id="SSF51366">
    <property type="entry name" value="Ribulose-phoshate binding barrel"/>
    <property type="match status" value="1"/>
</dbReference>
<evidence type="ECO:0000256" key="5">
    <source>
        <dbReference type="ARBA" id="ARBA00022793"/>
    </source>
</evidence>
<dbReference type="InterPro" id="IPR045186">
    <property type="entry name" value="Indole-3-glycerol_P_synth"/>
</dbReference>
<dbReference type="EC" id="4.1.1.48" evidence="3"/>
<keyword evidence="5" id="KW-0210">Decarboxylase</keyword>
<dbReference type="InterPro" id="IPR013785">
    <property type="entry name" value="Aldolase_TIM"/>
</dbReference>
<name>A0ABP3B1D9_9LIST</name>
<feature type="domain" description="Indole-3-glycerol phosphate synthase" evidence="9">
    <location>
        <begin position="6"/>
        <end position="229"/>
    </location>
</feature>
<dbReference type="Proteomes" id="UP000019249">
    <property type="component" value="Unassembled WGS sequence"/>
</dbReference>
<keyword evidence="6" id="KW-0822">Tryptophan biosynthesis</keyword>
<dbReference type="InterPro" id="IPR011060">
    <property type="entry name" value="RibuloseP-bd_barrel"/>
</dbReference>
<protein>
    <recommendedName>
        <fullName evidence="3">indole-3-glycerol-phosphate synthase</fullName>
        <ecNumber evidence="3">4.1.1.48</ecNumber>
    </recommendedName>
</protein>
<sequence>MKPVFLEKILAAKRLEVAEMPLENLLPKQASGMSFLDQLKSHPERIQLIAEVKRASPSKGAIKLDVDPATQAKAYQEAGAAMISVLTDPQFFKGSIEDLAAVTKAVSIPVLCKDFIISEKQMIRARNRGASAILLIVAALSEEKLETLYQKAADLELLVLLEVHNEAELRIAERLNAPLIGINNRDLRTFKTDISVSERLAVKRDKRDRFYVSESGFATSQDVARVSKIIMQFSLGKR</sequence>
<keyword evidence="4" id="KW-0028">Amino-acid biosynthesis</keyword>
<evidence type="ECO:0000256" key="1">
    <source>
        <dbReference type="ARBA" id="ARBA00001633"/>
    </source>
</evidence>
<keyword evidence="7" id="KW-0057">Aromatic amino acid biosynthesis</keyword>
<dbReference type="PROSITE" id="PS00614">
    <property type="entry name" value="IGPS"/>
    <property type="match status" value="1"/>
</dbReference>